<name>A0AC35TW47_9BILA</name>
<evidence type="ECO:0000313" key="1">
    <source>
        <dbReference type="Proteomes" id="UP000095286"/>
    </source>
</evidence>
<accession>A0AC35TW47</accession>
<dbReference type="Proteomes" id="UP000095286">
    <property type="component" value="Unplaced"/>
</dbReference>
<protein>
    <submittedName>
        <fullName evidence="2">Lysosomal Pro-X carboxypeptidase</fullName>
    </submittedName>
</protein>
<proteinExistence type="predicted"/>
<organism evidence="1 2">
    <name type="scientific">Rhabditophanes sp. KR3021</name>
    <dbReference type="NCBI Taxonomy" id="114890"/>
    <lineage>
        <taxon>Eukaryota</taxon>
        <taxon>Metazoa</taxon>
        <taxon>Ecdysozoa</taxon>
        <taxon>Nematoda</taxon>
        <taxon>Chromadorea</taxon>
        <taxon>Rhabditida</taxon>
        <taxon>Tylenchina</taxon>
        <taxon>Panagrolaimomorpha</taxon>
        <taxon>Strongyloidoidea</taxon>
        <taxon>Alloionematidae</taxon>
        <taxon>Rhabditophanes</taxon>
    </lineage>
</organism>
<dbReference type="WBParaSite" id="RSKR_0000469700.1">
    <property type="protein sequence ID" value="RSKR_0000469700.1"/>
    <property type="gene ID" value="RSKR_0000469700"/>
</dbReference>
<evidence type="ECO:0000313" key="2">
    <source>
        <dbReference type="WBParaSite" id="RSKR_0000469700.1"/>
    </source>
</evidence>
<sequence>MGGDIGRIPTNECESSCCGYNLEYAILFSRLILCLAITCLIIKRLWGGQKNINKTEGVQLILQALGDGKTIDTSSRDRGKGVGNFEKAEELLGDYKNFDAIEGQNGINSYGTRFITQPVDQFTNRIIDTFSMKYLLNATYFTKNGPIFFYTGGQDRIENFVSTTGMIYELAPIMGAAIVYAEHRYYGSVRNRPFQEKATQDAEHLGYLTPSQAMADYANLIVAFKDTLLPGSTDSAVITFGTGYSGLLAAWMRVKYPHLVTGAYSSSSPVLSFPGANIPFNSFDIIATHTFSTSGCNVSLIEHTWRSLDMMALADGGLDFINDIFNIDDRSKLQSTWDVYFLKFYIQEAFEKMAVADYPYPSNLGTNLPAWPVEVACQYLKGPFTAQKDLLANMAKALDVYYNYAKDPSFRNCVMPLKCNGPTLDKDTFWNWQKCTDLVFQQCSDGAPSDMFIPECSDDGIISSNLQNCGVLFGEIGHHDSFMRVDEVRTRYGLKFDSITNLIFASGTYDPNYGTAIKQNANTPYDQTKRGFYAINIEGAANALDITQPNTCDPSNLVKARFEGLLFDLASSTFNNAAIIFAEHRYYGSFKNRPYQKNATFSVNQLGYLSSSQALADYASLVIALKDGLLPGSTNSPVITFGTGYGGSLAAWMRIKYPHLITGAYASGPQLSSFGGSKVSPGSFDNLVTKIFANSKCNTDLISKSWDVIVNIAAKQSGIDFLNQIFNIDKGNLLQNAYDAQILTLYIQKGFHLMALANYPYPTSFQKTLPAWPVEVACTYLNGPYKSDINLATNIAKAMNVYFNYKNDPSIQNCVTPGCPDPSLSTLVEDDIWRWQQCTDLFVEKCSLGLPNDMFLHTCDVFNGPAWLQQRYCELAFGTKGWQKSMLKEYAVKTTFGFKFDSVTNLIFVSGPNDPWSGDGVQPNPLSNEQTNRALYALNLEGSAHGLDLSQPNTCDPENVVKARFELARVIRCWSNPKDSTCKKFPFKLNDVGAFKKNNQNTCYYISNQYPWGQKV</sequence>
<reference evidence="2" key="1">
    <citation type="submission" date="2016-11" db="UniProtKB">
        <authorList>
            <consortium name="WormBaseParasite"/>
        </authorList>
    </citation>
    <scope>IDENTIFICATION</scope>
    <source>
        <strain evidence="2">KR3021</strain>
    </source>
</reference>